<reference evidence="1" key="1">
    <citation type="submission" date="2014-09" db="EMBL/GenBank/DDBJ databases">
        <authorList>
            <person name="Magalhaes I.L.F."/>
            <person name="Oliveira U."/>
            <person name="Santos F.R."/>
            <person name="Vidigal T.H.D.A."/>
            <person name="Brescovit A.D."/>
            <person name="Santos A.J."/>
        </authorList>
    </citation>
    <scope>NUCLEOTIDE SEQUENCE</scope>
    <source>
        <tissue evidence="1">Shoot tissue taken approximately 20 cm above the soil surface</tissue>
    </source>
</reference>
<evidence type="ECO:0000313" key="1">
    <source>
        <dbReference type="EMBL" id="JAE38735.1"/>
    </source>
</evidence>
<name>A0A0A9HNM9_ARUDO</name>
<proteinExistence type="predicted"/>
<dbReference type="AlphaFoldDB" id="A0A0A9HNM9"/>
<accession>A0A0A9HNM9</accession>
<protein>
    <submittedName>
        <fullName evidence="1">Uncharacterized protein</fullName>
    </submittedName>
</protein>
<dbReference type="EMBL" id="GBRH01159161">
    <property type="protein sequence ID" value="JAE38735.1"/>
    <property type="molecule type" value="Transcribed_RNA"/>
</dbReference>
<sequence>MIKGLTLRRAWMSMEFREDALKMKHLMAVEPHGAQVRQKNVTLLAFWLYMVCGVELSIM</sequence>
<reference evidence="1" key="2">
    <citation type="journal article" date="2015" name="Data Brief">
        <title>Shoot transcriptome of the giant reed, Arundo donax.</title>
        <authorList>
            <person name="Barrero R.A."/>
            <person name="Guerrero F.D."/>
            <person name="Moolhuijzen P."/>
            <person name="Goolsby J.A."/>
            <person name="Tidwell J."/>
            <person name="Bellgard S.E."/>
            <person name="Bellgard M.I."/>
        </authorList>
    </citation>
    <scope>NUCLEOTIDE SEQUENCE</scope>
    <source>
        <tissue evidence="1">Shoot tissue taken approximately 20 cm above the soil surface</tissue>
    </source>
</reference>
<organism evidence="1">
    <name type="scientific">Arundo donax</name>
    <name type="common">Giant reed</name>
    <name type="synonym">Donax arundinaceus</name>
    <dbReference type="NCBI Taxonomy" id="35708"/>
    <lineage>
        <taxon>Eukaryota</taxon>
        <taxon>Viridiplantae</taxon>
        <taxon>Streptophyta</taxon>
        <taxon>Embryophyta</taxon>
        <taxon>Tracheophyta</taxon>
        <taxon>Spermatophyta</taxon>
        <taxon>Magnoliopsida</taxon>
        <taxon>Liliopsida</taxon>
        <taxon>Poales</taxon>
        <taxon>Poaceae</taxon>
        <taxon>PACMAD clade</taxon>
        <taxon>Arundinoideae</taxon>
        <taxon>Arundineae</taxon>
        <taxon>Arundo</taxon>
    </lineage>
</organism>